<accession>A0A2A3K2V3</accession>
<dbReference type="AlphaFoldDB" id="A0A2A3K2V3"/>
<evidence type="ECO:0000313" key="1">
    <source>
        <dbReference type="EMBL" id="PBD21049.1"/>
    </source>
</evidence>
<proteinExistence type="predicted"/>
<organism evidence="1">
    <name type="scientific">Alloyangia mangrovi</name>
    <dbReference type="NCBI Taxonomy" id="1779329"/>
    <lineage>
        <taxon>Bacteria</taxon>
        <taxon>Pseudomonadati</taxon>
        <taxon>Pseudomonadota</taxon>
        <taxon>Alphaproteobacteria</taxon>
        <taxon>Rhodobacterales</taxon>
        <taxon>Roseobacteraceae</taxon>
        <taxon>Alloyangia</taxon>
    </lineage>
</organism>
<name>A0A2A3K2V3_9RHOB</name>
<reference evidence="1" key="1">
    <citation type="submission" date="2017-09" db="EMBL/GenBank/DDBJ databases">
        <title>Yangia sp. SAOS 153D whole genome sequencing.</title>
        <authorList>
            <person name="Verma A."/>
            <person name="Krishnamurthi S."/>
        </authorList>
    </citation>
    <scope>NUCLEOTIDE SEQUENCE [LARGE SCALE GENOMIC DNA]</scope>
    <source>
        <strain evidence="1">SAOS 153D</strain>
    </source>
</reference>
<gene>
    <name evidence="1" type="ORF">CLG85_00645</name>
</gene>
<comment type="caution">
    <text evidence="1">The sequence shown here is derived from an EMBL/GenBank/DDBJ whole genome shotgun (WGS) entry which is preliminary data.</text>
</comment>
<protein>
    <submittedName>
        <fullName evidence="1">Uncharacterized protein</fullName>
    </submittedName>
</protein>
<sequence>MHGSSEWQFIRHIQAMSNRTRCIVGELERLRIVPISMGGDLNVFAASNVDDLNVFVWTLKSEGDPVIFEIYPTDEWMPG</sequence>
<dbReference type="EMBL" id="NTHN01000011">
    <property type="protein sequence ID" value="PBD21049.1"/>
    <property type="molecule type" value="Genomic_DNA"/>
</dbReference>